<evidence type="ECO:0000256" key="2">
    <source>
        <dbReference type="ARBA" id="ARBA00022556"/>
    </source>
</evidence>
<dbReference type="Pfam" id="PF13720">
    <property type="entry name" value="Acetyltransf_11"/>
    <property type="match status" value="1"/>
</dbReference>
<dbReference type="InterPro" id="IPR011004">
    <property type="entry name" value="Trimer_LpxA-like_sf"/>
</dbReference>
<accession>A0ABP9UWS2</accession>
<keyword evidence="2" id="KW-0441">Lipid A biosynthesis</keyword>
<dbReference type="CDD" id="cd03351">
    <property type="entry name" value="LbH_UDP-GlcNAc_AT"/>
    <property type="match status" value="1"/>
</dbReference>
<gene>
    <name evidence="7" type="primary">lpxA_2</name>
    <name evidence="7" type="ORF">Rhal01_01084</name>
</gene>
<dbReference type="InterPro" id="IPR037157">
    <property type="entry name" value="Acetyltransf_C_sf"/>
</dbReference>
<dbReference type="Gene3D" id="1.20.1180.10">
    <property type="entry name" value="Udp N-acetylglucosamine O-acyltransferase, C-terminal domain"/>
    <property type="match status" value="1"/>
</dbReference>
<name>A0ABP9UWS2_9BACT</name>
<dbReference type="Proteomes" id="UP001424741">
    <property type="component" value="Unassembled WGS sequence"/>
</dbReference>
<dbReference type="InterPro" id="IPR029098">
    <property type="entry name" value="Acetyltransf_C"/>
</dbReference>
<evidence type="ECO:0000256" key="5">
    <source>
        <dbReference type="ARBA" id="ARBA00023315"/>
    </source>
</evidence>
<dbReference type="EMBL" id="BAABRL010000002">
    <property type="protein sequence ID" value="GAA5494918.1"/>
    <property type="molecule type" value="Genomic_DNA"/>
</dbReference>
<organism evidence="7 8">
    <name type="scientific">Rubritalea halochordaticola</name>
    <dbReference type="NCBI Taxonomy" id="714537"/>
    <lineage>
        <taxon>Bacteria</taxon>
        <taxon>Pseudomonadati</taxon>
        <taxon>Verrucomicrobiota</taxon>
        <taxon>Verrucomicrobiia</taxon>
        <taxon>Verrucomicrobiales</taxon>
        <taxon>Rubritaleaceae</taxon>
        <taxon>Rubritalea</taxon>
    </lineage>
</organism>
<keyword evidence="5" id="KW-0012">Acyltransferase</keyword>
<evidence type="ECO:0000256" key="3">
    <source>
        <dbReference type="ARBA" id="ARBA00022679"/>
    </source>
</evidence>
<keyword evidence="1" id="KW-0444">Lipid biosynthesis</keyword>
<comment type="caution">
    <text evidence="7">The sequence shown here is derived from an EMBL/GenBank/DDBJ whole genome shotgun (WGS) entry which is preliminary data.</text>
</comment>
<feature type="domain" description="UDP N-acetylglucosamine O-acyltransferase C-terminal" evidence="6">
    <location>
        <begin position="174"/>
        <end position="253"/>
    </location>
</feature>
<dbReference type="InterPro" id="IPR001451">
    <property type="entry name" value="Hexapep"/>
</dbReference>
<keyword evidence="3" id="KW-0808">Transferase</keyword>
<evidence type="ECO:0000313" key="7">
    <source>
        <dbReference type="EMBL" id="GAA5494918.1"/>
    </source>
</evidence>
<evidence type="ECO:0000313" key="8">
    <source>
        <dbReference type="Proteomes" id="UP001424741"/>
    </source>
</evidence>
<dbReference type="Gene3D" id="2.160.10.10">
    <property type="entry name" value="Hexapeptide repeat proteins"/>
    <property type="match status" value="1"/>
</dbReference>
<proteinExistence type="predicted"/>
<keyword evidence="4" id="KW-0443">Lipid metabolism</keyword>
<dbReference type="SUPFAM" id="SSF51161">
    <property type="entry name" value="Trimeric LpxA-like enzymes"/>
    <property type="match status" value="1"/>
</dbReference>
<dbReference type="PIRSF" id="PIRSF000456">
    <property type="entry name" value="UDP-GlcNAc_acltr"/>
    <property type="match status" value="1"/>
</dbReference>
<dbReference type="Pfam" id="PF00132">
    <property type="entry name" value="Hexapep"/>
    <property type="match status" value="2"/>
</dbReference>
<keyword evidence="8" id="KW-1185">Reference proteome</keyword>
<protein>
    <submittedName>
        <fullName evidence="7">Acyl-[acyl-carrier-protein]--UDP-N-acetylglucosamine O-acyltransferase</fullName>
    </submittedName>
</protein>
<reference evidence="7 8" key="1">
    <citation type="submission" date="2024-02" db="EMBL/GenBank/DDBJ databases">
        <title>Rubritalea halochordaticola NBRC 107102.</title>
        <authorList>
            <person name="Ichikawa N."/>
            <person name="Katano-Makiyama Y."/>
            <person name="Hidaka K."/>
        </authorList>
    </citation>
    <scope>NUCLEOTIDE SEQUENCE [LARGE SCALE GENOMIC DNA]</scope>
    <source>
        <strain evidence="7 8">NBRC 107102</strain>
    </source>
</reference>
<dbReference type="PANTHER" id="PTHR43480:SF1">
    <property type="entry name" value="ACYL-[ACYL-CARRIER-PROTEIN]--UDP-N-ACETYLGLUCOSAMINE O-ACYLTRANSFERASE, MITOCHONDRIAL-RELATED"/>
    <property type="match status" value="1"/>
</dbReference>
<sequence>MQHPSAIISPEATIGDNVSIGAFSIIEAGVTIGDNTTIDPHVWVTGKTIIGKENLIGFGSHIGGLPQDYSFDPSTDSGTIIGDNNSIRENVTIHRSTKAGENTVIGNHNFLMVGTHLAHDVTLGDHNVIANNCMLAGHITVGNRTFLGGGAGFHQFINIGDYAISQGNAAISKDIPPYCMCHGQNKLAGLNIIGLRRSGFDAKQRENIKKAYDILFRRGLSINEAIKQCKELGEWTEAALKLIDACESPSRKGVLVR</sequence>
<dbReference type="NCBIfam" id="TIGR01852">
    <property type="entry name" value="lipid_A_lpxA"/>
    <property type="match status" value="1"/>
</dbReference>
<evidence type="ECO:0000256" key="4">
    <source>
        <dbReference type="ARBA" id="ARBA00023098"/>
    </source>
</evidence>
<evidence type="ECO:0000256" key="1">
    <source>
        <dbReference type="ARBA" id="ARBA00022516"/>
    </source>
</evidence>
<dbReference type="RefSeq" id="WP_346187786.1">
    <property type="nucleotide sequence ID" value="NZ_BAABRL010000002.1"/>
</dbReference>
<evidence type="ECO:0000259" key="6">
    <source>
        <dbReference type="Pfam" id="PF13720"/>
    </source>
</evidence>
<dbReference type="NCBIfam" id="NF003657">
    <property type="entry name" value="PRK05289.1"/>
    <property type="match status" value="1"/>
</dbReference>
<dbReference type="PANTHER" id="PTHR43480">
    <property type="entry name" value="ACYL-[ACYL-CARRIER-PROTEIN]--UDP-N-ACETYLGLUCOSAMINE O-ACYLTRANSFERASE"/>
    <property type="match status" value="1"/>
</dbReference>
<dbReference type="InterPro" id="IPR010137">
    <property type="entry name" value="Lipid_A_LpxA"/>
</dbReference>